<dbReference type="GO" id="GO:0016301">
    <property type="term" value="F:kinase activity"/>
    <property type="evidence" value="ECO:0007669"/>
    <property type="project" value="UniProtKB-KW"/>
</dbReference>
<dbReference type="Gene3D" id="3.40.1190.20">
    <property type="match status" value="1"/>
</dbReference>
<dbReference type="PANTHER" id="PTHR43085">
    <property type="entry name" value="HEXOKINASE FAMILY MEMBER"/>
    <property type="match status" value="1"/>
</dbReference>
<gene>
    <name evidence="8" type="ORF">MUN89_03695</name>
</gene>
<keyword evidence="9" id="KW-1185">Reference proteome</keyword>
<evidence type="ECO:0000256" key="3">
    <source>
        <dbReference type="ARBA" id="ARBA00022741"/>
    </source>
</evidence>
<evidence type="ECO:0000256" key="1">
    <source>
        <dbReference type="ARBA" id="ARBA00010688"/>
    </source>
</evidence>
<dbReference type="PRINTS" id="PR00990">
    <property type="entry name" value="RIBOKINASE"/>
</dbReference>
<keyword evidence="2 6" id="KW-0808">Transferase</keyword>
<name>A0ABY4EKS8_9BACI</name>
<dbReference type="InterPro" id="IPR011611">
    <property type="entry name" value="PfkB_dom"/>
</dbReference>
<evidence type="ECO:0000256" key="5">
    <source>
        <dbReference type="ARBA" id="ARBA00022840"/>
    </source>
</evidence>
<evidence type="ECO:0000313" key="9">
    <source>
        <dbReference type="Proteomes" id="UP000831787"/>
    </source>
</evidence>
<keyword evidence="3" id="KW-0547">Nucleotide-binding</keyword>
<dbReference type="PROSITE" id="PS00584">
    <property type="entry name" value="PFKB_KINASES_2"/>
    <property type="match status" value="1"/>
</dbReference>
<keyword evidence="4 6" id="KW-0418">Kinase</keyword>
<sequence>MKSLDVVTIGETMVLFSSSDQLPLEYVNQMQKQIGGAESNVAIALSRLGFKAGWISKLGDDPFGRYVRKFIRGEGVDTSAVTFTNQAPTAVYFKEKLSAEEVNVYYYRHQSAASLLHPADINENYLSSAKFLHLTGITPALSDSCQETIFHAIRQAKANGLKIVFDPNLRFKLWKNKDKARKTLMEMATLSDYILPGIEESYFLTGEEDYEKAAQTLLTNEEQTIITKLGAEGAFYYSANESGKVEGFPVKQVVDPIGAGDGFAAGVISRLLEGGSIREAAERGNAVGAFVVQMNGDVEGVPTRTQLDQFIDSENTRTDVER</sequence>
<feature type="domain" description="Carbohydrate kinase PfkB" evidence="7">
    <location>
        <begin position="5"/>
        <end position="303"/>
    </location>
</feature>
<comment type="similarity">
    <text evidence="1 6">Belongs to the carbohydrate kinase PfkB family.</text>
</comment>
<dbReference type="Pfam" id="PF00294">
    <property type="entry name" value="PfkB"/>
    <property type="match status" value="1"/>
</dbReference>
<accession>A0ABY4EKS8</accession>
<evidence type="ECO:0000256" key="4">
    <source>
        <dbReference type="ARBA" id="ARBA00022777"/>
    </source>
</evidence>
<dbReference type="Proteomes" id="UP000831787">
    <property type="component" value="Chromosome"/>
</dbReference>
<dbReference type="CDD" id="cd01166">
    <property type="entry name" value="KdgK"/>
    <property type="match status" value="1"/>
</dbReference>
<evidence type="ECO:0000259" key="7">
    <source>
        <dbReference type="Pfam" id="PF00294"/>
    </source>
</evidence>
<evidence type="ECO:0000313" key="8">
    <source>
        <dbReference type="EMBL" id="UOQ45069.1"/>
    </source>
</evidence>
<reference evidence="8 9" key="1">
    <citation type="submission" date="2022-04" db="EMBL/GenBank/DDBJ databases">
        <title>Halobacillus sp. isolated from saltern.</title>
        <authorList>
            <person name="Won M."/>
            <person name="Lee C.-M."/>
            <person name="Woen H.-Y."/>
            <person name="Kwon S.-W."/>
        </authorList>
    </citation>
    <scope>NUCLEOTIDE SEQUENCE [LARGE SCALE GENOMIC DNA]</scope>
    <source>
        <strain evidence="8 9">SSBR10-3</strain>
    </source>
</reference>
<protein>
    <submittedName>
        <fullName evidence="8">Sugar kinase</fullName>
    </submittedName>
</protein>
<dbReference type="RefSeq" id="WP_244711514.1">
    <property type="nucleotide sequence ID" value="NZ_CP095073.1"/>
</dbReference>
<dbReference type="PANTHER" id="PTHR43085:SF1">
    <property type="entry name" value="PSEUDOURIDINE KINASE-RELATED"/>
    <property type="match status" value="1"/>
</dbReference>
<evidence type="ECO:0000256" key="6">
    <source>
        <dbReference type="RuleBase" id="RU003704"/>
    </source>
</evidence>
<dbReference type="SUPFAM" id="SSF53613">
    <property type="entry name" value="Ribokinase-like"/>
    <property type="match status" value="1"/>
</dbReference>
<proteinExistence type="inferred from homology"/>
<keyword evidence="5" id="KW-0067">ATP-binding</keyword>
<dbReference type="InterPro" id="IPR002139">
    <property type="entry name" value="Ribo/fructo_kinase"/>
</dbReference>
<dbReference type="InterPro" id="IPR029056">
    <property type="entry name" value="Ribokinase-like"/>
</dbReference>
<evidence type="ECO:0000256" key="2">
    <source>
        <dbReference type="ARBA" id="ARBA00022679"/>
    </source>
</evidence>
<dbReference type="InterPro" id="IPR002173">
    <property type="entry name" value="Carboh/pur_kinase_PfkB_CS"/>
</dbReference>
<dbReference type="EMBL" id="CP095073">
    <property type="protein sequence ID" value="UOQ45069.1"/>
    <property type="molecule type" value="Genomic_DNA"/>
</dbReference>
<dbReference type="InterPro" id="IPR050306">
    <property type="entry name" value="PfkB_Carbo_kinase"/>
</dbReference>
<organism evidence="8 9">
    <name type="scientific">Halobacillus salinarum</name>
    <dbReference type="NCBI Taxonomy" id="2932257"/>
    <lineage>
        <taxon>Bacteria</taxon>
        <taxon>Bacillati</taxon>
        <taxon>Bacillota</taxon>
        <taxon>Bacilli</taxon>
        <taxon>Bacillales</taxon>
        <taxon>Bacillaceae</taxon>
        <taxon>Halobacillus</taxon>
    </lineage>
</organism>